<evidence type="ECO:0000259" key="4">
    <source>
        <dbReference type="Pfam" id="PF00496"/>
    </source>
</evidence>
<dbReference type="RefSeq" id="WP_093923396.1">
    <property type="nucleotide sequence ID" value="NZ_FOMW01000005.1"/>
</dbReference>
<keyword evidence="3" id="KW-0732">Signal</keyword>
<name>A0A1I1Y526_9RHOB</name>
<accession>A0A1I1Y526</accession>
<feature type="chain" id="PRO_5011698628" evidence="3">
    <location>
        <begin position="31"/>
        <end position="282"/>
    </location>
</feature>
<dbReference type="STRING" id="74348.SAMN04488523_105139"/>
<sequence>MTKGRPQLDRRALFSSAAAAALLAATGVSAAGAPRQGGRFRVALSGAMRSDTWAQGDGLFMQVARQGLIFDTLTELAADGTLRGELAVDWRSDALGHVWQFDLRPDVLFHDGARVTARDVAFSLRGALGSGAVITERGKDRLEITLDEPDAGLPLRLSAPEFIIRSAHAPMAGIGTGLYQLRHFAAGQQVIATRAASHYKDGQAGWFDEVELVSIPAPQVRVQALEEYLVDAADLPVGHKGCDRGLMVAKGCAANRDLAHPAQIGTQRSMDNLRAAERWWFG</sequence>
<dbReference type="Pfam" id="PF00496">
    <property type="entry name" value="SBP_bac_5"/>
    <property type="match status" value="1"/>
</dbReference>
<organism evidence="5 6">
    <name type="scientific">Sulfitobacter brevis</name>
    <dbReference type="NCBI Taxonomy" id="74348"/>
    <lineage>
        <taxon>Bacteria</taxon>
        <taxon>Pseudomonadati</taxon>
        <taxon>Pseudomonadota</taxon>
        <taxon>Alphaproteobacteria</taxon>
        <taxon>Rhodobacterales</taxon>
        <taxon>Roseobacteraceae</taxon>
        <taxon>Sulfitobacter</taxon>
    </lineage>
</organism>
<proteinExistence type="inferred from homology"/>
<feature type="signal peptide" evidence="3">
    <location>
        <begin position="1"/>
        <end position="30"/>
    </location>
</feature>
<dbReference type="PROSITE" id="PS51318">
    <property type="entry name" value="TAT"/>
    <property type="match status" value="1"/>
</dbReference>
<dbReference type="AlphaFoldDB" id="A0A1I1Y526"/>
<dbReference type="Proteomes" id="UP000198977">
    <property type="component" value="Unassembled WGS sequence"/>
</dbReference>
<dbReference type="InterPro" id="IPR006311">
    <property type="entry name" value="TAT_signal"/>
</dbReference>
<gene>
    <name evidence="5" type="ORF">SAMN04488523_105139</name>
</gene>
<evidence type="ECO:0000256" key="1">
    <source>
        <dbReference type="ARBA" id="ARBA00004418"/>
    </source>
</evidence>
<dbReference type="Gene3D" id="3.40.190.10">
    <property type="entry name" value="Periplasmic binding protein-like II"/>
    <property type="match status" value="1"/>
</dbReference>
<dbReference type="EMBL" id="FOMW01000005">
    <property type="protein sequence ID" value="SFE14775.1"/>
    <property type="molecule type" value="Genomic_DNA"/>
</dbReference>
<dbReference type="InterPro" id="IPR000914">
    <property type="entry name" value="SBP_5_dom"/>
</dbReference>
<comment type="similarity">
    <text evidence="2">Belongs to the bacterial solute-binding protein 5 family.</text>
</comment>
<evidence type="ECO:0000256" key="3">
    <source>
        <dbReference type="SAM" id="SignalP"/>
    </source>
</evidence>
<comment type="subcellular location">
    <subcellularLocation>
        <location evidence="1">Periplasm</location>
    </subcellularLocation>
</comment>
<dbReference type="SUPFAM" id="SSF53850">
    <property type="entry name" value="Periplasmic binding protein-like II"/>
    <property type="match status" value="1"/>
</dbReference>
<keyword evidence="6" id="KW-1185">Reference proteome</keyword>
<evidence type="ECO:0000313" key="6">
    <source>
        <dbReference type="Proteomes" id="UP000198977"/>
    </source>
</evidence>
<evidence type="ECO:0000313" key="5">
    <source>
        <dbReference type="EMBL" id="SFE14775.1"/>
    </source>
</evidence>
<dbReference type="OrthoDB" id="9803988at2"/>
<dbReference type="PANTHER" id="PTHR30290">
    <property type="entry name" value="PERIPLASMIC BINDING COMPONENT OF ABC TRANSPORTER"/>
    <property type="match status" value="1"/>
</dbReference>
<feature type="domain" description="Solute-binding protein family 5" evidence="4">
    <location>
        <begin position="82"/>
        <end position="231"/>
    </location>
</feature>
<evidence type="ECO:0000256" key="2">
    <source>
        <dbReference type="ARBA" id="ARBA00005695"/>
    </source>
</evidence>
<protein>
    <submittedName>
        <fullName evidence="5">Extracellular solute-binding protein, family 5 Middle</fullName>
    </submittedName>
</protein>
<dbReference type="InterPro" id="IPR039424">
    <property type="entry name" value="SBP_5"/>
</dbReference>
<dbReference type="GO" id="GO:0015833">
    <property type="term" value="P:peptide transport"/>
    <property type="evidence" value="ECO:0007669"/>
    <property type="project" value="TreeGrafter"/>
</dbReference>
<dbReference type="GO" id="GO:1904680">
    <property type="term" value="F:peptide transmembrane transporter activity"/>
    <property type="evidence" value="ECO:0007669"/>
    <property type="project" value="TreeGrafter"/>
</dbReference>
<reference evidence="5 6" key="1">
    <citation type="submission" date="2016-10" db="EMBL/GenBank/DDBJ databases">
        <authorList>
            <person name="de Groot N.N."/>
        </authorList>
    </citation>
    <scope>NUCLEOTIDE SEQUENCE [LARGE SCALE GENOMIC DNA]</scope>
    <source>
        <strain evidence="5 6">DSM 11443</strain>
    </source>
</reference>